<comment type="caution">
    <text evidence="1">The sequence shown here is derived from an EMBL/GenBank/DDBJ whole genome shotgun (WGS) entry which is preliminary data.</text>
</comment>
<dbReference type="EMBL" id="AAGHOJ010000087">
    <property type="protein sequence ID" value="EBO1428356.1"/>
    <property type="molecule type" value="Genomic_DNA"/>
</dbReference>
<reference evidence="1" key="1">
    <citation type="submission" date="2018-10" db="EMBL/GenBank/DDBJ databases">
        <authorList>
            <consortium name="Veterinary Laboratory Investigation and Response Network"/>
        </authorList>
    </citation>
    <scope>NUCLEOTIDE SEQUENCE</scope>
    <source>
        <strain evidence="1">SAL-18-VL-OH-GA-0003</strain>
    </source>
</reference>
<dbReference type="AlphaFoldDB" id="A0A5T9SKR3"/>
<proteinExistence type="predicted"/>
<sequence length="108" mass="12165">MRKQDGEDKYVELDHKKAGFMSGDIIITSTEQEYHELSGMLLFENVSGVTVKEPAESYSLEKAVSALVFFTKLPHSVSIKRSGEAVRMMVTMCFLLYSAQWLVAEPIN</sequence>
<gene>
    <name evidence="1" type="ORF">D5Q97_24135</name>
</gene>
<evidence type="ECO:0000313" key="1">
    <source>
        <dbReference type="EMBL" id="EBO1428356.1"/>
    </source>
</evidence>
<protein>
    <submittedName>
        <fullName evidence="1">Uncharacterized protein</fullName>
    </submittedName>
</protein>
<name>A0A5T9SKR3_SALER</name>
<accession>A0A5T9SKR3</accession>
<organism evidence="1">
    <name type="scientific">Salmonella enterica</name>
    <name type="common">Salmonella choleraesuis</name>
    <dbReference type="NCBI Taxonomy" id="28901"/>
    <lineage>
        <taxon>Bacteria</taxon>
        <taxon>Pseudomonadati</taxon>
        <taxon>Pseudomonadota</taxon>
        <taxon>Gammaproteobacteria</taxon>
        <taxon>Enterobacterales</taxon>
        <taxon>Enterobacteriaceae</taxon>
        <taxon>Salmonella</taxon>
    </lineage>
</organism>